<protein>
    <submittedName>
        <fullName evidence="1">Uncharacterized protein</fullName>
    </submittedName>
</protein>
<reference evidence="1 2" key="1">
    <citation type="submission" date="2020-07" db="EMBL/GenBank/DDBJ databases">
        <title>Huge and variable diversity of episymbiotic CPR bacteria and DPANN archaea in groundwater ecosystems.</title>
        <authorList>
            <person name="He C.Y."/>
            <person name="Keren R."/>
            <person name="Whittaker M."/>
            <person name="Farag I.F."/>
            <person name="Doudna J."/>
            <person name="Cate J.H.D."/>
            <person name="Banfield J.F."/>
        </authorList>
    </citation>
    <scope>NUCLEOTIDE SEQUENCE [LARGE SCALE GENOMIC DNA]</scope>
    <source>
        <strain evidence="1">NC_groundwater_541_Ag_S-0.1um_46_50</strain>
    </source>
</reference>
<organism evidence="1 2">
    <name type="scientific">Candidatus Sungiibacteriota bacterium</name>
    <dbReference type="NCBI Taxonomy" id="2750080"/>
    <lineage>
        <taxon>Bacteria</taxon>
        <taxon>Candidatus Sungiibacteriota</taxon>
    </lineage>
</organism>
<sequence length="115" mass="13318">MSGNPELLRKVTVCNQCKKELIKEEVEKHFHLVNKVSEEGEPLVYMLLLPPDCKPEEWKARRIFAGGMAELREMHPDKEFQISPYSFKVVTEQAPDGRSTTFQLFHPESFVAIEK</sequence>
<name>A0A7T5RJH2_9BACT</name>
<dbReference type="Proteomes" id="UP000595618">
    <property type="component" value="Chromosome"/>
</dbReference>
<dbReference type="EMBL" id="CP066690">
    <property type="protein sequence ID" value="QQG45254.1"/>
    <property type="molecule type" value="Genomic_DNA"/>
</dbReference>
<dbReference type="AlphaFoldDB" id="A0A7T5RJH2"/>
<evidence type="ECO:0000313" key="2">
    <source>
        <dbReference type="Proteomes" id="UP000595618"/>
    </source>
</evidence>
<evidence type="ECO:0000313" key="1">
    <source>
        <dbReference type="EMBL" id="QQG45254.1"/>
    </source>
</evidence>
<accession>A0A7T5RJH2</accession>
<gene>
    <name evidence="1" type="ORF">HYW89_04645</name>
</gene>
<proteinExistence type="predicted"/>